<protein>
    <submittedName>
        <fullName evidence="1">Uncharacterized protein</fullName>
    </submittedName>
</protein>
<dbReference type="VEuPathDB" id="TriTrypDB:TEOVI_000208800"/>
<organism evidence="1 2">
    <name type="scientific">Trypanosoma equiperdum</name>
    <dbReference type="NCBI Taxonomy" id="5694"/>
    <lineage>
        <taxon>Eukaryota</taxon>
        <taxon>Discoba</taxon>
        <taxon>Euglenozoa</taxon>
        <taxon>Kinetoplastea</taxon>
        <taxon>Metakinetoplastina</taxon>
        <taxon>Trypanosomatida</taxon>
        <taxon>Trypanosomatidae</taxon>
        <taxon>Trypanosoma</taxon>
    </lineage>
</organism>
<dbReference type="Proteomes" id="UP000195570">
    <property type="component" value="Unassembled WGS sequence"/>
</dbReference>
<keyword evidence="2" id="KW-1185">Reference proteome</keyword>
<gene>
    <name evidence="1" type="ORF">TEOVI_000208800</name>
</gene>
<dbReference type="EMBL" id="CZPT02001461">
    <property type="protein sequence ID" value="SCU70514.1"/>
    <property type="molecule type" value="Genomic_DNA"/>
</dbReference>
<reference evidence="1" key="1">
    <citation type="submission" date="2016-09" db="EMBL/GenBank/DDBJ databases">
        <authorList>
            <person name="Hebert L."/>
            <person name="Moumen B."/>
        </authorList>
    </citation>
    <scope>NUCLEOTIDE SEQUENCE [LARGE SCALE GENOMIC DNA]</scope>
    <source>
        <strain evidence="1">OVI</strain>
    </source>
</reference>
<evidence type="ECO:0000313" key="1">
    <source>
        <dbReference type="EMBL" id="SCU70514.1"/>
    </source>
</evidence>
<sequence>MSGVVIKKPNLKRLLAGQREELASFQPPVHPIPEYLGSPLPYLSNPYHIRGTLMAVEQEPEPNHEADGGKQLMADIMNERARICLEVEKTLALTCRVLDKAAQNDGELTELARESLARLTVMGEDLSNRMITSRE</sequence>
<dbReference type="AlphaFoldDB" id="A0A1G4IEL1"/>
<dbReference type="GeneID" id="92376028"/>
<dbReference type="SMR" id="A0A1G4IEL1"/>
<accession>A0A1G4IEL1</accession>
<proteinExistence type="predicted"/>
<evidence type="ECO:0000313" key="2">
    <source>
        <dbReference type="Proteomes" id="UP000195570"/>
    </source>
</evidence>
<name>A0A1G4IEL1_TRYEQ</name>
<dbReference type="RefSeq" id="XP_067081315.1">
    <property type="nucleotide sequence ID" value="XM_067225214.1"/>
</dbReference>
<comment type="caution">
    <text evidence="1">The sequence shown here is derived from an EMBL/GenBank/DDBJ whole genome shotgun (WGS) entry which is preliminary data.</text>
</comment>